<reference evidence="2 3" key="1">
    <citation type="journal article" date="2019" name="Genome Biol. Evol.">
        <title>The Rhododendron genome and chromosomal organization provide insight into shared whole-genome duplications across the heath family (Ericaceae).</title>
        <authorList>
            <person name="Soza V.L."/>
            <person name="Lindsley D."/>
            <person name="Waalkes A."/>
            <person name="Ramage E."/>
            <person name="Patwardhan R.P."/>
            <person name="Burton J.N."/>
            <person name="Adey A."/>
            <person name="Kumar A."/>
            <person name="Qiu R."/>
            <person name="Shendure J."/>
            <person name="Hall B."/>
        </authorList>
    </citation>
    <scope>NUCLEOTIDE SEQUENCE [LARGE SCALE GENOMIC DNA]</scope>
    <source>
        <strain evidence="2">RSF 1966-606</strain>
    </source>
</reference>
<keyword evidence="3" id="KW-1185">Reference proteome</keyword>
<name>A0A6A4KWS9_9ERIC</name>
<dbReference type="OrthoDB" id="2016966at2759"/>
<protein>
    <submittedName>
        <fullName evidence="2">Uncharacterized protein</fullName>
    </submittedName>
</protein>
<feature type="region of interest" description="Disordered" evidence="1">
    <location>
        <begin position="330"/>
        <end position="396"/>
    </location>
</feature>
<proteinExistence type="predicted"/>
<dbReference type="AlphaFoldDB" id="A0A6A4KWS9"/>
<dbReference type="Proteomes" id="UP000428333">
    <property type="component" value="Linkage Group LG12"/>
</dbReference>
<gene>
    <name evidence="2" type="ORF">C3L33_20270</name>
</gene>
<evidence type="ECO:0000256" key="1">
    <source>
        <dbReference type="SAM" id="MobiDB-lite"/>
    </source>
</evidence>
<feature type="compositionally biased region" description="Basic residues" evidence="1">
    <location>
        <begin position="346"/>
        <end position="355"/>
    </location>
</feature>
<dbReference type="PANTHER" id="PTHR34952">
    <property type="entry name" value="OS05G0113500 PROTEIN"/>
    <property type="match status" value="1"/>
</dbReference>
<feature type="non-terminal residue" evidence="2">
    <location>
        <position position="1"/>
    </location>
</feature>
<comment type="caution">
    <text evidence="2">The sequence shown here is derived from an EMBL/GenBank/DDBJ whole genome shotgun (WGS) entry which is preliminary data.</text>
</comment>
<accession>A0A6A4KWS9</accession>
<evidence type="ECO:0000313" key="2">
    <source>
        <dbReference type="EMBL" id="KAE9447841.1"/>
    </source>
</evidence>
<organism evidence="2 3">
    <name type="scientific">Rhododendron williamsianum</name>
    <dbReference type="NCBI Taxonomy" id="262921"/>
    <lineage>
        <taxon>Eukaryota</taxon>
        <taxon>Viridiplantae</taxon>
        <taxon>Streptophyta</taxon>
        <taxon>Embryophyta</taxon>
        <taxon>Tracheophyta</taxon>
        <taxon>Spermatophyta</taxon>
        <taxon>Magnoliopsida</taxon>
        <taxon>eudicotyledons</taxon>
        <taxon>Gunneridae</taxon>
        <taxon>Pentapetalae</taxon>
        <taxon>asterids</taxon>
        <taxon>Ericales</taxon>
        <taxon>Ericaceae</taxon>
        <taxon>Ericoideae</taxon>
        <taxon>Rhodoreae</taxon>
        <taxon>Rhododendron</taxon>
    </lineage>
</organism>
<feature type="compositionally biased region" description="Basic and acidic residues" evidence="1">
    <location>
        <begin position="380"/>
        <end position="392"/>
    </location>
</feature>
<feature type="compositionally biased region" description="Basic and acidic residues" evidence="1">
    <location>
        <begin position="356"/>
        <end position="366"/>
    </location>
</feature>
<dbReference type="PANTHER" id="PTHR34952:SF2">
    <property type="entry name" value="OS05G0113500 PROTEIN"/>
    <property type="match status" value="1"/>
</dbReference>
<dbReference type="EMBL" id="QEFC01003477">
    <property type="protein sequence ID" value="KAE9447841.1"/>
    <property type="molecule type" value="Genomic_DNA"/>
</dbReference>
<evidence type="ECO:0000313" key="3">
    <source>
        <dbReference type="Proteomes" id="UP000428333"/>
    </source>
</evidence>
<sequence length="449" mass="49694">MRYLSSEVLEHGGEVNRSTGPDALRVPAFLQVPADPSDGELQAGSDERVTGFFFGPPPPPFLPPAPFLDFPPVSIFPRFLPSFPEKQTAAFRFDLGDFVVWILFFLVRSSSSSLTQLVINKSEIKVVKAWYCAVGFACLSHSPFALRLVIFAMNPGSPEGVPASKDVNKPDALKKLYTEPSHCNRHFLEYISIDELGNSLAEFLHVQDGQSLPSKSILCQPSDKTDNPNEEMEQEFEDHGQSESATVTSEKCLFKCATFPSSGKKSPASVPIDGEDDIAAAVSMQSGCEPVKPAYPRSISLPTHFKLVSALKGSREKQGKSLKKLTVTWAPDVYDPPPSAPTLSRNSKRRPKNERKKYDKKYDKKNGKNKQKGKPSRVGGSKDKKQVRKYSESSKSFSQWLNNDNTEFECNKPREKLEHFGVGSPDAFCGSSFLKQSITKLHFSMAEAT</sequence>